<dbReference type="EMBL" id="CP018139">
    <property type="protein sequence ID" value="APE31549.1"/>
    <property type="molecule type" value="Genomic_DNA"/>
</dbReference>
<dbReference type="Proteomes" id="UP000181985">
    <property type="component" value="Chromosome"/>
</dbReference>
<accession>A0A1J0VHR6</accession>
<sequence>MSRYSLNIARIGRGSGASEGEHDLVNVLVDGHLRRGLASASLAPEGHDGRPHCCTVKVPPCDLVDRAPLARFADHNHLTTREGLRFYTFATRVEALAFLRSLYGIDAPQPEPVDAITVSPRSVPAPSARNVVPSPVPAPIGTAYRAAFYGTAVTPHLFKRNTQ</sequence>
<evidence type="ECO:0000313" key="1">
    <source>
        <dbReference type="EMBL" id="APE31549.1"/>
    </source>
</evidence>
<dbReference type="KEGG" id="hsi:BOX17_11685"/>
<dbReference type="AlphaFoldDB" id="A0A1J0VHR6"/>
<dbReference type="OrthoDB" id="9919103at2"/>
<dbReference type="RefSeq" id="WP_071944775.1">
    <property type="nucleotide sequence ID" value="NZ_CP018139.1"/>
</dbReference>
<keyword evidence="2" id="KW-1185">Reference proteome</keyword>
<protein>
    <submittedName>
        <fullName evidence="1">Uncharacterized protein</fullName>
    </submittedName>
</protein>
<gene>
    <name evidence="1" type="ORF">BOX17_11685</name>
</gene>
<organism evidence="1 2">
    <name type="scientific">Halomonas aestuarii</name>
    <dbReference type="NCBI Taxonomy" id="1897729"/>
    <lineage>
        <taxon>Bacteria</taxon>
        <taxon>Pseudomonadati</taxon>
        <taxon>Pseudomonadota</taxon>
        <taxon>Gammaproteobacteria</taxon>
        <taxon>Oceanospirillales</taxon>
        <taxon>Halomonadaceae</taxon>
        <taxon>Halomonas</taxon>
    </lineage>
</organism>
<evidence type="ECO:0000313" key="2">
    <source>
        <dbReference type="Proteomes" id="UP000181985"/>
    </source>
</evidence>
<proteinExistence type="predicted"/>
<name>A0A1J0VHR6_9GAMM</name>
<reference evidence="2" key="1">
    <citation type="submission" date="2016-11" db="EMBL/GenBank/DDBJ databases">
        <title>Halolamina sediminis sp. nov., an extremely halophilic archaeon isolated from solar salt.</title>
        <authorList>
            <person name="Koh H.-W."/>
            <person name="Rani S."/>
            <person name="Park S.-J."/>
        </authorList>
    </citation>
    <scope>NUCLEOTIDE SEQUENCE [LARGE SCALE GENOMIC DNA]</scope>
    <source>
        <strain evidence="2">Hb3</strain>
    </source>
</reference>